<dbReference type="InterPro" id="IPR006076">
    <property type="entry name" value="FAD-dep_OxRdtase"/>
</dbReference>
<keyword evidence="4" id="KW-1185">Reference proteome</keyword>
<feature type="domain" description="FAD dependent oxidoreductase" evidence="2">
    <location>
        <begin position="69"/>
        <end position="457"/>
    </location>
</feature>
<name>A0A6H9WC25_9MICO</name>
<comment type="caution">
    <text evidence="3">The sequence shown here is derived from an EMBL/GenBank/DDBJ whole genome shotgun (WGS) entry which is preliminary data.</text>
</comment>
<reference evidence="3 4" key="1">
    <citation type="submission" date="2019-09" db="EMBL/GenBank/DDBJ databases">
        <title>Phylogeny of genus Pseudoclavibacter and closely related genus.</title>
        <authorList>
            <person name="Li Y."/>
        </authorList>
    </citation>
    <scope>NUCLEOTIDE SEQUENCE [LARGE SCALE GENOMIC DNA]</scope>
    <source>
        <strain evidence="3 4">EGI 60007</strain>
    </source>
</reference>
<keyword evidence="1" id="KW-1133">Transmembrane helix</keyword>
<evidence type="ECO:0000313" key="4">
    <source>
        <dbReference type="Proteomes" id="UP000431744"/>
    </source>
</evidence>
<sequence length="477" mass="50915">MAPETTTRSGREAWLALGLIASGLCLLQYYVQYTKVSTEGVAMERTESIAALPVPLSRPDRAELPRRVDVVVVGGGLTGLFTALRLRETGRRVVVLEACRAGWAQSSRSLGLIREQGREAIEAAAMRRANRSWQTLAGALGPDLGWIRGGHVSVARDDAAMQRVRDWGEVAREHDVRFEVLTREALRERMPWLSVDVVGAGYTPDDGHVDPSRATASLLMLCRRAGVEVFEGAEVQGIDVAAGRVTGVSLPGAEIRASDIVVAAGAWSSRLLRTCGVHLPIHVGRGTVGLTVPAPPITRASVWDVGGVGFRQSADGRIVFGLGGYVDVDVHWEDVAEAWKLLPTLVKSRGQMSVRIGRELVRDVGGLLARRELPSLPFETPRVNGRQVTEGSRRLAELVPELEGVDCNLSWGGVIDATPDFLPIVGGASIDGLALIVGTSGHGLGLAPALGDGVARLIDTGSSPAYLDAFASSRFDR</sequence>
<gene>
    <name evidence="3" type="ORF">F8O04_10930</name>
</gene>
<dbReference type="Proteomes" id="UP000431744">
    <property type="component" value="Unassembled WGS sequence"/>
</dbReference>
<dbReference type="Pfam" id="PF01266">
    <property type="entry name" value="DAO"/>
    <property type="match status" value="1"/>
</dbReference>
<protein>
    <submittedName>
        <fullName evidence="3">FAD-binding oxidoreductase</fullName>
    </submittedName>
</protein>
<dbReference type="Gene3D" id="3.30.9.10">
    <property type="entry name" value="D-Amino Acid Oxidase, subunit A, domain 2"/>
    <property type="match status" value="2"/>
</dbReference>
<dbReference type="EMBL" id="WBJY01000002">
    <property type="protein sequence ID" value="KAB1648220.1"/>
    <property type="molecule type" value="Genomic_DNA"/>
</dbReference>
<evidence type="ECO:0000256" key="1">
    <source>
        <dbReference type="SAM" id="Phobius"/>
    </source>
</evidence>
<accession>A0A6H9WC25</accession>
<proteinExistence type="predicted"/>
<keyword evidence="1" id="KW-0812">Transmembrane</keyword>
<dbReference type="SUPFAM" id="SSF51905">
    <property type="entry name" value="FAD/NAD(P)-binding domain"/>
    <property type="match status" value="1"/>
</dbReference>
<evidence type="ECO:0000313" key="3">
    <source>
        <dbReference type="EMBL" id="KAB1648220.1"/>
    </source>
</evidence>
<dbReference type="OrthoDB" id="9805852at2"/>
<dbReference type="GO" id="GO:0005737">
    <property type="term" value="C:cytoplasm"/>
    <property type="evidence" value="ECO:0007669"/>
    <property type="project" value="TreeGrafter"/>
</dbReference>
<dbReference type="PANTHER" id="PTHR13847">
    <property type="entry name" value="SARCOSINE DEHYDROGENASE-RELATED"/>
    <property type="match status" value="1"/>
</dbReference>
<dbReference type="Gene3D" id="3.50.50.60">
    <property type="entry name" value="FAD/NAD(P)-binding domain"/>
    <property type="match status" value="2"/>
</dbReference>
<feature type="transmembrane region" description="Helical" evidence="1">
    <location>
        <begin position="12"/>
        <end position="31"/>
    </location>
</feature>
<dbReference type="AlphaFoldDB" id="A0A6H9WC25"/>
<dbReference type="InterPro" id="IPR036188">
    <property type="entry name" value="FAD/NAD-bd_sf"/>
</dbReference>
<evidence type="ECO:0000259" key="2">
    <source>
        <dbReference type="Pfam" id="PF01266"/>
    </source>
</evidence>
<keyword evidence="1" id="KW-0472">Membrane</keyword>
<organism evidence="3 4">
    <name type="scientific">Pseudoclavibacter endophyticus</name>
    <dbReference type="NCBI Taxonomy" id="1778590"/>
    <lineage>
        <taxon>Bacteria</taxon>
        <taxon>Bacillati</taxon>
        <taxon>Actinomycetota</taxon>
        <taxon>Actinomycetes</taxon>
        <taxon>Micrococcales</taxon>
        <taxon>Microbacteriaceae</taxon>
        <taxon>Pseudoclavibacter</taxon>
    </lineage>
</organism>